<keyword evidence="3" id="KW-1185">Reference proteome</keyword>
<dbReference type="EMBL" id="RJVU01037554">
    <property type="protein sequence ID" value="ROL46574.1"/>
    <property type="molecule type" value="Genomic_DNA"/>
</dbReference>
<gene>
    <name evidence="2" type="ORF">DPX16_21758</name>
</gene>
<feature type="compositionally biased region" description="Polar residues" evidence="1">
    <location>
        <begin position="176"/>
        <end position="192"/>
    </location>
</feature>
<comment type="caution">
    <text evidence="2">The sequence shown here is derived from an EMBL/GenBank/DDBJ whole genome shotgun (WGS) entry which is preliminary data.</text>
</comment>
<feature type="region of interest" description="Disordered" evidence="1">
    <location>
        <begin position="172"/>
        <end position="193"/>
    </location>
</feature>
<reference evidence="2 3" key="1">
    <citation type="submission" date="2018-10" db="EMBL/GenBank/DDBJ databases">
        <title>Genome assembly for a Yunnan-Guizhou Plateau 3E fish, Anabarilius grahami (Regan), and its evolutionary and genetic applications.</title>
        <authorList>
            <person name="Jiang W."/>
        </authorList>
    </citation>
    <scope>NUCLEOTIDE SEQUENCE [LARGE SCALE GENOMIC DNA]</scope>
    <source>
        <strain evidence="2">AG-KIZ</strain>
        <tissue evidence="2">Muscle</tissue>
    </source>
</reference>
<evidence type="ECO:0000313" key="3">
    <source>
        <dbReference type="Proteomes" id="UP000281406"/>
    </source>
</evidence>
<organism evidence="2 3">
    <name type="scientific">Anabarilius grahami</name>
    <name type="common">Kanglang fish</name>
    <name type="synonym">Barilius grahami</name>
    <dbReference type="NCBI Taxonomy" id="495550"/>
    <lineage>
        <taxon>Eukaryota</taxon>
        <taxon>Metazoa</taxon>
        <taxon>Chordata</taxon>
        <taxon>Craniata</taxon>
        <taxon>Vertebrata</taxon>
        <taxon>Euteleostomi</taxon>
        <taxon>Actinopterygii</taxon>
        <taxon>Neopterygii</taxon>
        <taxon>Teleostei</taxon>
        <taxon>Ostariophysi</taxon>
        <taxon>Cypriniformes</taxon>
        <taxon>Xenocyprididae</taxon>
        <taxon>Xenocypridinae</taxon>
        <taxon>Xenocypridinae incertae sedis</taxon>
        <taxon>Anabarilius</taxon>
    </lineage>
</organism>
<dbReference type="Proteomes" id="UP000281406">
    <property type="component" value="Unassembled WGS sequence"/>
</dbReference>
<sequence length="452" mass="53143">MRTLYDLSDLRESRFGQPPPRHGLNLLWWFAHKCVQIDSNGRMIAQCDPENGAFGFRRFYNADGLLPDSNLPYYEVGNLNTTDSLPEYVTEKYRRHSDDSNTDRIIVLFKSSWSTQRFNKIYVTQHSDQTNFDWNHTYCISIKLMKDIRRSCRKEFLRKTLNESYHITIQEHSRHSQFPSTAQSVKSELNQSQRERLTPYSNLPYEVGNLNTTPGTMPHYVTKNYDDVRESNAHRIVVSVNSDWNGKWFDSIYTTHHLGKGRFDENSTFLIIQGLIEIIQNMERHRMVRLRTLNELAHLREMGFGQPYPRHGLSLLWWFADECVEIDGNGRMTAQRCDPEHKSFGFHPFHNKEGILPDSNLPYYEMGNLHHPGQMPHQVTKNYDPDVRESNADRIVVSVDSEWNGKWFDTIYVTHHLGKGRFDKNSTFRISQGLIGRIKSMEWSDFIREVRN</sequence>
<name>A0A3N0YKA1_ANAGA</name>
<proteinExistence type="predicted"/>
<dbReference type="PANTHER" id="PTHR38706">
    <property type="entry name" value="SI:CH211-198C19.1-RELATED"/>
    <property type="match status" value="1"/>
</dbReference>
<protein>
    <submittedName>
        <fullName evidence="2">Uncharacterized protein</fullName>
    </submittedName>
</protein>
<dbReference type="OrthoDB" id="8961033at2759"/>
<dbReference type="PANTHER" id="PTHR38706:SF2">
    <property type="match status" value="1"/>
</dbReference>
<evidence type="ECO:0000313" key="2">
    <source>
        <dbReference type="EMBL" id="ROL46574.1"/>
    </source>
</evidence>
<evidence type="ECO:0000256" key="1">
    <source>
        <dbReference type="SAM" id="MobiDB-lite"/>
    </source>
</evidence>
<accession>A0A3N0YKA1</accession>
<dbReference type="AlphaFoldDB" id="A0A3N0YKA1"/>